<dbReference type="GO" id="GO:0003677">
    <property type="term" value="F:DNA binding"/>
    <property type="evidence" value="ECO:0007669"/>
    <property type="project" value="UniProtKB-KW"/>
</dbReference>
<dbReference type="InterPro" id="IPR036390">
    <property type="entry name" value="WH_DNA-bd_sf"/>
</dbReference>
<dbReference type="SMART" id="SM01134">
    <property type="entry name" value="DeoRC"/>
    <property type="match status" value="1"/>
</dbReference>
<keyword evidence="6" id="KW-1185">Reference proteome</keyword>
<dbReference type="GO" id="GO:0003700">
    <property type="term" value="F:DNA-binding transcription factor activity"/>
    <property type="evidence" value="ECO:0007669"/>
    <property type="project" value="InterPro"/>
</dbReference>
<comment type="caution">
    <text evidence="5">The sequence shown here is derived from an EMBL/GenBank/DDBJ whole genome shotgun (WGS) entry which is preliminary data.</text>
</comment>
<dbReference type="SUPFAM" id="SSF100950">
    <property type="entry name" value="NagB/RpiA/CoA transferase-like"/>
    <property type="match status" value="1"/>
</dbReference>
<evidence type="ECO:0000256" key="1">
    <source>
        <dbReference type="ARBA" id="ARBA00023015"/>
    </source>
</evidence>
<keyword evidence="3" id="KW-0804">Transcription</keyword>
<dbReference type="InterPro" id="IPR014036">
    <property type="entry name" value="DeoR-like_C"/>
</dbReference>
<dbReference type="PANTHER" id="PTHR30363">
    <property type="entry name" value="HTH-TYPE TRANSCRIPTIONAL REGULATOR SRLR-RELATED"/>
    <property type="match status" value="1"/>
</dbReference>
<dbReference type="Proteomes" id="UP000293638">
    <property type="component" value="Unassembled WGS sequence"/>
</dbReference>
<organism evidence="5 6">
    <name type="scientific">Motilibacter rhizosphaerae</name>
    <dbReference type="NCBI Taxonomy" id="598652"/>
    <lineage>
        <taxon>Bacteria</taxon>
        <taxon>Bacillati</taxon>
        <taxon>Actinomycetota</taxon>
        <taxon>Actinomycetes</taxon>
        <taxon>Motilibacterales</taxon>
        <taxon>Motilibacteraceae</taxon>
        <taxon>Motilibacter</taxon>
    </lineage>
</organism>
<dbReference type="InterPro" id="IPR050313">
    <property type="entry name" value="Carb_Metab_HTH_regulators"/>
</dbReference>
<keyword evidence="2" id="KW-0238">DNA-binding</keyword>
<accession>A0A4Q7NAJ5</accession>
<name>A0A4Q7NAJ5_9ACTN</name>
<dbReference type="Pfam" id="PF08220">
    <property type="entry name" value="HTH_DeoR"/>
    <property type="match status" value="1"/>
</dbReference>
<dbReference type="PROSITE" id="PS00894">
    <property type="entry name" value="HTH_DEOR_1"/>
    <property type="match status" value="1"/>
</dbReference>
<evidence type="ECO:0000259" key="4">
    <source>
        <dbReference type="PROSITE" id="PS51000"/>
    </source>
</evidence>
<feature type="domain" description="HTH deoR-type" evidence="4">
    <location>
        <begin position="8"/>
        <end position="63"/>
    </location>
</feature>
<proteinExistence type="predicted"/>
<dbReference type="PRINTS" id="PR00037">
    <property type="entry name" value="HTHLACR"/>
</dbReference>
<dbReference type="InterPro" id="IPR018356">
    <property type="entry name" value="Tscrpt_reg_HTH_DeoR_CS"/>
</dbReference>
<keyword evidence="1" id="KW-0805">Transcription regulation</keyword>
<sequence>MYVPRMDSPSRHAVILDRLHASGRVDVGELAVELDTSEVTVRRDLDLLAGAGVLRRVRGGAVSLLLRGQELPFALRETSASGEKERMAAAVAGLLRDGEAVVVDSGTTGLAVARALVGRSLTVTPLSVHAAAALVASSTVQVLLPGGTARPGEGALVGPMAESALRGLRYDTTVLTCCGVSAEAGVMAYDVQDAAVKRTAAQVAARTVLVAEGAKLARTALAVVCPVAELDVLVTDTSAPPDALDRIREAGVEVVQA</sequence>
<dbReference type="InterPro" id="IPR037171">
    <property type="entry name" value="NagB/RpiA_transferase-like"/>
</dbReference>
<dbReference type="EMBL" id="SGXD01000005">
    <property type="protein sequence ID" value="RZS79948.1"/>
    <property type="molecule type" value="Genomic_DNA"/>
</dbReference>
<dbReference type="PANTHER" id="PTHR30363:SF44">
    <property type="entry name" value="AGA OPERON TRANSCRIPTIONAL REPRESSOR-RELATED"/>
    <property type="match status" value="1"/>
</dbReference>
<evidence type="ECO:0000256" key="2">
    <source>
        <dbReference type="ARBA" id="ARBA00023125"/>
    </source>
</evidence>
<dbReference type="InterPro" id="IPR001034">
    <property type="entry name" value="DeoR_HTH"/>
</dbReference>
<dbReference type="PROSITE" id="PS51000">
    <property type="entry name" value="HTH_DEOR_2"/>
    <property type="match status" value="1"/>
</dbReference>
<reference evidence="5 6" key="1">
    <citation type="submission" date="2019-02" db="EMBL/GenBank/DDBJ databases">
        <title>Genomic Encyclopedia of Type Strains, Phase IV (KMG-IV): sequencing the most valuable type-strain genomes for metagenomic binning, comparative biology and taxonomic classification.</title>
        <authorList>
            <person name="Goeker M."/>
        </authorList>
    </citation>
    <scope>NUCLEOTIDE SEQUENCE [LARGE SCALE GENOMIC DNA]</scope>
    <source>
        <strain evidence="5 6">DSM 45622</strain>
    </source>
</reference>
<evidence type="ECO:0000256" key="3">
    <source>
        <dbReference type="ARBA" id="ARBA00023163"/>
    </source>
</evidence>
<evidence type="ECO:0000313" key="6">
    <source>
        <dbReference type="Proteomes" id="UP000293638"/>
    </source>
</evidence>
<protein>
    <submittedName>
        <fullName evidence="5">DeoR family transcriptional regulator</fullName>
    </submittedName>
</protein>
<dbReference type="SUPFAM" id="SSF46785">
    <property type="entry name" value="Winged helix' DNA-binding domain"/>
    <property type="match status" value="1"/>
</dbReference>
<dbReference type="SMART" id="SM00420">
    <property type="entry name" value="HTH_DEOR"/>
    <property type="match status" value="1"/>
</dbReference>
<gene>
    <name evidence="5" type="ORF">EV189_3427</name>
</gene>
<dbReference type="Pfam" id="PF00455">
    <property type="entry name" value="DeoRC"/>
    <property type="match status" value="1"/>
</dbReference>
<evidence type="ECO:0000313" key="5">
    <source>
        <dbReference type="EMBL" id="RZS79948.1"/>
    </source>
</evidence>
<dbReference type="AlphaFoldDB" id="A0A4Q7NAJ5"/>